<gene>
    <name evidence="3" type="ORF">SCD90_15615</name>
</gene>
<feature type="domain" description="YlxR" evidence="2">
    <location>
        <begin position="22"/>
        <end position="87"/>
    </location>
</feature>
<reference evidence="3 4" key="1">
    <citation type="submission" date="2023-11" db="EMBL/GenBank/DDBJ databases">
        <authorList>
            <person name="Bao R."/>
        </authorList>
    </citation>
    <scope>NUCLEOTIDE SEQUENCE [LARGE SCALE GENOMIC DNA]</scope>
    <source>
        <strain evidence="3 4">PJ23</strain>
    </source>
</reference>
<dbReference type="InterPro" id="IPR037465">
    <property type="entry name" value="YlxR"/>
</dbReference>
<evidence type="ECO:0000313" key="3">
    <source>
        <dbReference type="EMBL" id="MDX6807494.1"/>
    </source>
</evidence>
<dbReference type="Proteomes" id="UP001274321">
    <property type="component" value="Unassembled WGS sequence"/>
</dbReference>
<dbReference type="Pfam" id="PF04296">
    <property type="entry name" value="YlxR"/>
    <property type="match status" value="1"/>
</dbReference>
<evidence type="ECO:0000313" key="4">
    <source>
        <dbReference type="Proteomes" id="UP001274321"/>
    </source>
</evidence>
<accession>A0ABU4RRL7</accession>
<feature type="region of interest" description="Disordered" evidence="1">
    <location>
        <begin position="207"/>
        <end position="231"/>
    </location>
</feature>
<dbReference type="CDD" id="cd00279">
    <property type="entry name" value="YlxR"/>
    <property type="match status" value="1"/>
</dbReference>
<feature type="region of interest" description="Disordered" evidence="1">
    <location>
        <begin position="1"/>
        <end position="20"/>
    </location>
</feature>
<evidence type="ECO:0000259" key="2">
    <source>
        <dbReference type="Pfam" id="PF04296"/>
    </source>
</evidence>
<dbReference type="InterPro" id="IPR029064">
    <property type="entry name" value="Ribosomal_eL30-like_sf"/>
</dbReference>
<keyword evidence="4" id="KW-1185">Reference proteome</keyword>
<dbReference type="EMBL" id="JAXAFJ010000013">
    <property type="protein sequence ID" value="MDX6807494.1"/>
    <property type="molecule type" value="Genomic_DNA"/>
</dbReference>
<dbReference type="InterPro" id="IPR007393">
    <property type="entry name" value="YlxR_dom"/>
</dbReference>
<name>A0ABU4RRL7_9HYPH</name>
<dbReference type="Gene3D" id="3.30.1330.30">
    <property type="match status" value="1"/>
</dbReference>
<comment type="caution">
    <text evidence="3">The sequence shown here is derived from an EMBL/GenBank/DDBJ whole genome shotgun (WGS) entry which is preliminary data.</text>
</comment>
<dbReference type="PANTHER" id="PTHR34215:SF1">
    <property type="entry name" value="YLXR DOMAIN-CONTAINING PROTEIN"/>
    <property type="match status" value="1"/>
</dbReference>
<dbReference type="SUPFAM" id="SSF64376">
    <property type="entry name" value="YlxR-like"/>
    <property type="match status" value="1"/>
</dbReference>
<dbReference type="NCBIfam" id="NF006622">
    <property type="entry name" value="PRK09190.1"/>
    <property type="match status" value="1"/>
</dbReference>
<sequence length="231" mass="24105">MSAEADEDGGGDSRDDRRATSRMCAVTRVVRPVDELIRFVAAPDGTVVPDLKRKLPGRGIWVTADAKTVAEAVRRKAFSRGLKAQVVAGGDLGPHVEHLLQKAALDMLSMANKAGRVITGFAKVESSVARGDVVALLHASDAGADGKRKLAQVAYRVTGGAGLPADDSFTSAQMDLALGRQNVVHAALLAGPVSDALLARISDLARYRTGTGSPDPVKADTTGQPAETEDK</sequence>
<dbReference type="Gene3D" id="3.30.1230.10">
    <property type="entry name" value="YlxR-like"/>
    <property type="match status" value="1"/>
</dbReference>
<dbReference type="PANTHER" id="PTHR34215">
    <property type="entry name" value="BLL0784 PROTEIN"/>
    <property type="match status" value="1"/>
</dbReference>
<feature type="compositionally biased region" description="Acidic residues" evidence="1">
    <location>
        <begin position="1"/>
        <end position="10"/>
    </location>
</feature>
<organism evidence="3 4">
    <name type="scientific">Terrihabitans rhizophilus</name>
    <dbReference type="NCBI Taxonomy" id="3092662"/>
    <lineage>
        <taxon>Bacteria</taxon>
        <taxon>Pseudomonadati</taxon>
        <taxon>Pseudomonadota</taxon>
        <taxon>Alphaproteobacteria</taxon>
        <taxon>Hyphomicrobiales</taxon>
        <taxon>Terrihabitans</taxon>
    </lineage>
</organism>
<evidence type="ECO:0000256" key="1">
    <source>
        <dbReference type="SAM" id="MobiDB-lite"/>
    </source>
</evidence>
<dbReference type="InterPro" id="IPR035931">
    <property type="entry name" value="YlxR-like_sf"/>
</dbReference>
<proteinExistence type="predicted"/>
<protein>
    <submittedName>
        <fullName evidence="3">RNA-binding protein</fullName>
    </submittedName>
</protein>
<dbReference type="RefSeq" id="WP_319845726.1">
    <property type="nucleotide sequence ID" value="NZ_JAXAFJ010000013.1"/>
</dbReference>
<dbReference type="SUPFAM" id="SSF55315">
    <property type="entry name" value="L30e-like"/>
    <property type="match status" value="1"/>
</dbReference>